<dbReference type="PANTHER" id="PTHR43215">
    <property type="entry name" value="RADIAL SPOKE HEAD 1 HOMOLOG"/>
    <property type="match status" value="1"/>
</dbReference>
<dbReference type="GO" id="GO:0005829">
    <property type="term" value="C:cytosol"/>
    <property type="evidence" value="ECO:0007669"/>
    <property type="project" value="TreeGrafter"/>
</dbReference>
<dbReference type="SUPFAM" id="SSF82185">
    <property type="entry name" value="Histone H3 K4-specific methyltransferase SET7/9 N-terminal domain"/>
    <property type="match status" value="1"/>
</dbReference>
<protein>
    <submittedName>
        <fullName evidence="3">Uncharacterized protein</fullName>
    </submittedName>
</protein>
<dbReference type="Proteomes" id="UP000276603">
    <property type="component" value="Unassembled WGS sequence"/>
</dbReference>
<dbReference type="RefSeq" id="WP_120711310.1">
    <property type="nucleotide sequence ID" value="NZ_RBCJ01000002.1"/>
</dbReference>
<dbReference type="PANTHER" id="PTHR43215:SF14">
    <property type="entry name" value="RADIAL SPOKE HEAD 1 HOMOLOG"/>
    <property type="match status" value="1"/>
</dbReference>
<feature type="transmembrane region" description="Helical" evidence="2">
    <location>
        <begin position="7"/>
        <end position="26"/>
    </location>
</feature>
<comment type="caution">
    <text evidence="3">The sequence shown here is derived from an EMBL/GenBank/DDBJ whole genome shotgun (WGS) entry which is preliminary data.</text>
</comment>
<evidence type="ECO:0000313" key="4">
    <source>
        <dbReference type="Proteomes" id="UP000276603"/>
    </source>
</evidence>
<organism evidence="3 4">
    <name type="scientific">Ulvibacterium marinum</name>
    <dbReference type="NCBI Taxonomy" id="2419782"/>
    <lineage>
        <taxon>Bacteria</taxon>
        <taxon>Pseudomonadati</taxon>
        <taxon>Bacteroidota</taxon>
        <taxon>Flavobacteriia</taxon>
        <taxon>Flavobacteriales</taxon>
        <taxon>Flavobacteriaceae</taxon>
        <taxon>Ulvibacterium</taxon>
    </lineage>
</organism>
<evidence type="ECO:0000256" key="2">
    <source>
        <dbReference type="SAM" id="Phobius"/>
    </source>
</evidence>
<evidence type="ECO:0000256" key="1">
    <source>
        <dbReference type="ARBA" id="ARBA00022737"/>
    </source>
</evidence>
<keyword evidence="1" id="KW-0677">Repeat</keyword>
<dbReference type="EMBL" id="RBCJ01000002">
    <property type="protein sequence ID" value="RKN81153.1"/>
    <property type="molecule type" value="Genomic_DNA"/>
</dbReference>
<name>A0A3B0C555_9FLAO</name>
<dbReference type="Gene3D" id="2.20.110.10">
    <property type="entry name" value="Histone H3 K4-specific methyltransferase SET7/9 N-terminal domain"/>
    <property type="match status" value="3"/>
</dbReference>
<proteinExistence type="predicted"/>
<dbReference type="AlphaFoldDB" id="A0A3B0C555"/>
<sequence>MKKQNRTIISYLLLVFAVGIIVFYQLKTSNLQNELQANRAFQEQIDERMNVYQNLLQIDSALVKGDYKAALKDYRKQLTISGEDDSTGIQLRISLAERLMKMQKAIHSDASLITQLQALDSNQTEHLATAKEIRQYDSLSFALEKTKVRLARMEGQLQKKSFGEYLTFTSSKGSQIHYVGEVKNKKANGHGLALLSTGSRYEGEWKDNQRHGKGTFYWPDGEYYIGNYVNDKRHGQGTYYWPNGEKYTGAWKADQRSGEGIFYGKDGKIIADGVWQEDELVEADKKQKKESR</sequence>
<accession>A0A3B0C555</accession>
<keyword evidence="2" id="KW-0812">Transmembrane</keyword>
<reference evidence="3 4" key="1">
    <citation type="submission" date="2018-10" db="EMBL/GenBank/DDBJ databases">
        <title>Ulvibacterium marinum gen. nov., sp. nov., a novel marine bacterium of the family Flavobacteriaceae, isolated from a culture of the green alga Ulva prolifera.</title>
        <authorList>
            <person name="Zhang Z."/>
        </authorList>
    </citation>
    <scope>NUCLEOTIDE SEQUENCE [LARGE SCALE GENOMIC DNA]</scope>
    <source>
        <strain evidence="3 4">CCMM003</strain>
    </source>
</reference>
<dbReference type="OrthoDB" id="1097666at2"/>
<gene>
    <name evidence="3" type="ORF">D7Z94_09425</name>
</gene>
<dbReference type="InterPro" id="IPR003409">
    <property type="entry name" value="MORN"/>
</dbReference>
<evidence type="ECO:0000313" key="3">
    <source>
        <dbReference type="EMBL" id="RKN81153.1"/>
    </source>
</evidence>
<keyword evidence="2" id="KW-0472">Membrane</keyword>
<keyword evidence="4" id="KW-1185">Reference proteome</keyword>
<keyword evidence="2" id="KW-1133">Transmembrane helix</keyword>
<dbReference type="Pfam" id="PF02493">
    <property type="entry name" value="MORN"/>
    <property type="match status" value="4"/>
</dbReference>
<dbReference type="SMART" id="SM00698">
    <property type="entry name" value="MORN"/>
    <property type="match status" value="3"/>
</dbReference>